<dbReference type="InterPro" id="IPR025282">
    <property type="entry name" value="DUF4214"/>
</dbReference>
<dbReference type="Pfam" id="PF13946">
    <property type="entry name" value="DUF4214"/>
    <property type="match status" value="1"/>
</dbReference>
<dbReference type="PROSITE" id="PS00330">
    <property type="entry name" value="HEMOLYSIN_CALCIUM"/>
    <property type="match status" value="2"/>
</dbReference>
<dbReference type="AlphaFoldDB" id="A0AAE2VZP0"/>
<gene>
    <name evidence="2" type="ORF">JQV55_14785</name>
</gene>
<sequence length="643" mass="65673">MDQDFSDALAQAFGSFGALGAYGGLTVPTSPDDILNWTVGEYLALIDAAENALTSLDSSLFAGLLNDPNFSAGLDAETRATFEAWAAGDFSLITAPLAEARALMAPYSADTLLRDAIEGIDPNGGSVEALESAFADAEARIAELLWDDQNGVFASPTFAVDLASGVWSSGVGGFGGSTLAEFFNLLGEAAGNAIMSFIGSRDSVLGQLINEGADAAAIAAASGAAETASAQALQSLQEIGALVTSQGTSDPAATESQAAAQVQGLINALATILPGLGGALDTLILGSRNSDPSFVVSPDGDVSGSEHGDWFYLSKLADVFDGGVGTDVLFGFEGDDNLLGGADADNLFGGLGNDMLRGGTGDDAIDGGAGDGDVASFLNGLGQFTLQFAADGSVTVQDRADGGEGTDLLTGIESLSFGSGASIFTDGMINLDQFQGIAGLDAAQISTFVELYVAYFNRAPDAIGLNFWGSAFANGTSLEEIANLFLDQDETRETYAADISNLQFATQVYENVLGRTPDAGGLAFWQGQLDDGNIGRGAFILEVLKGAKVDLPAGATQADIDLQLADRGYLSTKTDIGTYFGVIKGLSDVADASAAMQLFARGSESTIQSAVDLIDGEYSAALADGSGELLMQLVGVADDPFAV</sequence>
<name>A0AAE2VZP0_9RHOB</name>
<dbReference type="Gene3D" id="1.10.3130.20">
    <property type="entry name" value="Phycobilisome linker domain"/>
    <property type="match status" value="1"/>
</dbReference>
<dbReference type="GO" id="GO:0005509">
    <property type="term" value="F:calcium ion binding"/>
    <property type="evidence" value="ECO:0007669"/>
    <property type="project" value="InterPro"/>
</dbReference>
<keyword evidence="3" id="KW-1185">Reference proteome</keyword>
<dbReference type="InterPro" id="IPR001343">
    <property type="entry name" value="Hemolysn_Ca-bd"/>
</dbReference>
<dbReference type="InterPro" id="IPR038255">
    <property type="entry name" value="PBS_linker_sf"/>
</dbReference>
<organism evidence="2 3">
    <name type="scientific">Sulfitobacter geojensis</name>
    <dbReference type="NCBI Taxonomy" id="1342299"/>
    <lineage>
        <taxon>Bacteria</taxon>
        <taxon>Pseudomonadati</taxon>
        <taxon>Pseudomonadota</taxon>
        <taxon>Alphaproteobacteria</taxon>
        <taxon>Rhodobacterales</taxon>
        <taxon>Roseobacteraceae</taxon>
        <taxon>Sulfitobacter</taxon>
    </lineage>
</organism>
<dbReference type="InterPro" id="IPR018511">
    <property type="entry name" value="Hemolysin-typ_Ca-bd_CS"/>
</dbReference>
<dbReference type="SUPFAM" id="SSF51120">
    <property type="entry name" value="beta-Roll"/>
    <property type="match status" value="1"/>
</dbReference>
<dbReference type="EMBL" id="JAFBRM010000003">
    <property type="protein sequence ID" value="MBM1714835.1"/>
    <property type="molecule type" value="Genomic_DNA"/>
</dbReference>
<feature type="domain" description="DUF4214" evidence="1">
    <location>
        <begin position="483"/>
        <end position="541"/>
    </location>
</feature>
<dbReference type="Gene3D" id="2.150.10.10">
    <property type="entry name" value="Serralysin-like metalloprotease, C-terminal"/>
    <property type="match status" value="1"/>
</dbReference>
<dbReference type="Proteomes" id="UP000732193">
    <property type="component" value="Unassembled WGS sequence"/>
</dbReference>
<reference evidence="2 3" key="1">
    <citation type="submission" date="2021-01" db="EMBL/GenBank/DDBJ databases">
        <title>Diatom-associated Roseobacters Show Island Model of Population Structure.</title>
        <authorList>
            <person name="Qu L."/>
            <person name="Feng X."/>
            <person name="Chen Y."/>
            <person name="Li L."/>
            <person name="Wang X."/>
            <person name="Hu Z."/>
            <person name="Wang H."/>
            <person name="Luo H."/>
        </authorList>
    </citation>
    <scope>NUCLEOTIDE SEQUENCE [LARGE SCALE GENOMIC DNA]</scope>
    <source>
        <strain evidence="2 3">TR60-84</strain>
    </source>
</reference>
<evidence type="ECO:0000313" key="3">
    <source>
        <dbReference type="Proteomes" id="UP000732193"/>
    </source>
</evidence>
<evidence type="ECO:0000259" key="1">
    <source>
        <dbReference type="Pfam" id="PF13946"/>
    </source>
</evidence>
<evidence type="ECO:0000313" key="2">
    <source>
        <dbReference type="EMBL" id="MBM1714835.1"/>
    </source>
</evidence>
<dbReference type="InterPro" id="IPR011049">
    <property type="entry name" value="Serralysin-like_metalloprot_C"/>
</dbReference>
<dbReference type="RefSeq" id="WP_203242783.1">
    <property type="nucleotide sequence ID" value="NZ_JAFBRH010000003.1"/>
</dbReference>
<accession>A0AAE2VZP0</accession>
<protein>
    <submittedName>
        <fullName evidence="2">DUF4214 domain-containing protein</fullName>
    </submittedName>
</protein>
<dbReference type="PRINTS" id="PR00313">
    <property type="entry name" value="CABNDNGRPT"/>
</dbReference>
<proteinExistence type="predicted"/>
<dbReference type="Pfam" id="PF00353">
    <property type="entry name" value="HemolysinCabind"/>
    <property type="match status" value="1"/>
</dbReference>
<comment type="caution">
    <text evidence="2">The sequence shown here is derived from an EMBL/GenBank/DDBJ whole genome shotgun (WGS) entry which is preliminary data.</text>
</comment>